<evidence type="ECO:0000256" key="1">
    <source>
        <dbReference type="SAM" id="MobiDB-lite"/>
    </source>
</evidence>
<name>A0A498NID9_LABRO</name>
<proteinExistence type="predicted"/>
<comment type="caution">
    <text evidence="2">The sequence shown here is derived from an EMBL/GenBank/DDBJ whole genome shotgun (WGS) entry which is preliminary data.</text>
</comment>
<feature type="region of interest" description="Disordered" evidence="1">
    <location>
        <begin position="1"/>
        <end position="20"/>
    </location>
</feature>
<organism evidence="2 3">
    <name type="scientific">Labeo rohita</name>
    <name type="common">Indian major carp</name>
    <name type="synonym">Cyprinus rohita</name>
    <dbReference type="NCBI Taxonomy" id="84645"/>
    <lineage>
        <taxon>Eukaryota</taxon>
        <taxon>Metazoa</taxon>
        <taxon>Chordata</taxon>
        <taxon>Craniata</taxon>
        <taxon>Vertebrata</taxon>
        <taxon>Euteleostomi</taxon>
        <taxon>Actinopterygii</taxon>
        <taxon>Neopterygii</taxon>
        <taxon>Teleostei</taxon>
        <taxon>Ostariophysi</taxon>
        <taxon>Cypriniformes</taxon>
        <taxon>Cyprinidae</taxon>
        <taxon>Labeoninae</taxon>
        <taxon>Labeonini</taxon>
        <taxon>Labeo</taxon>
    </lineage>
</organism>
<protein>
    <submittedName>
        <fullName evidence="2">Uncharacterized protein</fullName>
    </submittedName>
</protein>
<accession>A0A498NID9</accession>
<dbReference type="EMBL" id="QBIY01011444">
    <property type="protein sequence ID" value="RXN31662.1"/>
    <property type="molecule type" value="Genomic_DNA"/>
</dbReference>
<evidence type="ECO:0000313" key="2">
    <source>
        <dbReference type="EMBL" id="RXN31662.1"/>
    </source>
</evidence>
<gene>
    <name evidence="2" type="ORF">ROHU_016779</name>
</gene>
<sequence length="129" mass="13814">MGIKRPTRARSAALHVPGDSPGPLEDLAPLILGRQAQVRLIKTGLRCQQVALFSSPITPLFARWHPVCFGRVPSPTGQAPGGVLYVCGLVFPPTSLLKASSDRARNDKLAMDGDREAALTFVARDLCVL</sequence>
<dbReference type="AlphaFoldDB" id="A0A498NID9"/>
<dbReference type="Proteomes" id="UP000290572">
    <property type="component" value="Unassembled WGS sequence"/>
</dbReference>
<keyword evidence="3" id="KW-1185">Reference proteome</keyword>
<reference evidence="2 3" key="1">
    <citation type="submission" date="2018-03" db="EMBL/GenBank/DDBJ databases">
        <title>Draft genome sequence of Rohu Carp (Labeo rohita).</title>
        <authorList>
            <person name="Das P."/>
            <person name="Kushwaha B."/>
            <person name="Joshi C.G."/>
            <person name="Kumar D."/>
            <person name="Nagpure N.S."/>
            <person name="Sahoo L."/>
            <person name="Das S.P."/>
            <person name="Bit A."/>
            <person name="Patnaik S."/>
            <person name="Meher P.K."/>
            <person name="Jayasankar P."/>
            <person name="Koringa P.G."/>
            <person name="Patel N.V."/>
            <person name="Hinsu A.T."/>
            <person name="Kumar R."/>
            <person name="Pandey M."/>
            <person name="Agarwal S."/>
            <person name="Srivastava S."/>
            <person name="Singh M."/>
            <person name="Iquebal M.A."/>
            <person name="Jaiswal S."/>
            <person name="Angadi U.B."/>
            <person name="Kumar N."/>
            <person name="Raza M."/>
            <person name="Shah T.M."/>
            <person name="Rai A."/>
            <person name="Jena J.K."/>
        </authorList>
    </citation>
    <scope>NUCLEOTIDE SEQUENCE [LARGE SCALE GENOMIC DNA]</scope>
    <source>
        <strain evidence="2">DASCIFA01</strain>
        <tissue evidence="2">Testis</tissue>
    </source>
</reference>
<evidence type="ECO:0000313" key="3">
    <source>
        <dbReference type="Proteomes" id="UP000290572"/>
    </source>
</evidence>